<keyword evidence="2" id="KW-1185">Reference proteome</keyword>
<dbReference type="AlphaFoldDB" id="A0A448XDF1"/>
<gene>
    <name evidence="1" type="ORF">PXEA_LOCUS27568</name>
</gene>
<reference evidence="1" key="1">
    <citation type="submission" date="2018-11" db="EMBL/GenBank/DDBJ databases">
        <authorList>
            <consortium name="Pathogen Informatics"/>
        </authorList>
    </citation>
    <scope>NUCLEOTIDE SEQUENCE</scope>
</reference>
<dbReference type="EMBL" id="CAAALY010247036">
    <property type="protein sequence ID" value="VEL34128.1"/>
    <property type="molecule type" value="Genomic_DNA"/>
</dbReference>
<comment type="caution">
    <text evidence="1">The sequence shown here is derived from an EMBL/GenBank/DDBJ whole genome shotgun (WGS) entry which is preliminary data.</text>
</comment>
<evidence type="ECO:0000313" key="2">
    <source>
        <dbReference type="Proteomes" id="UP000784294"/>
    </source>
</evidence>
<evidence type="ECO:0000313" key="1">
    <source>
        <dbReference type="EMBL" id="VEL34128.1"/>
    </source>
</evidence>
<dbReference type="Proteomes" id="UP000784294">
    <property type="component" value="Unassembled WGS sequence"/>
</dbReference>
<protein>
    <submittedName>
        <fullName evidence="1">Uncharacterized protein</fullName>
    </submittedName>
</protein>
<accession>A0A448XDF1</accession>
<organism evidence="1 2">
    <name type="scientific">Protopolystoma xenopodis</name>
    <dbReference type="NCBI Taxonomy" id="117903"/>
    <lineage>
        <taxon>Eukaryota</taxon>
        <taxon>Metazoa</taxon>
        <taxon>Spiralia</taxon>
        <taxon>Lophotrochozoa</taxon>
        <taxon>Platyhelminthes</taxon>
        <taxon>Monogenea</taxon>
        <taxon>Polyopisthocotylea</taxon>
        <taxon>Polystomatidea</taxon>
        <taxon>Polystomatidae</taxon>
        <taxon>Protopolystoma</taxon>
    </lineage>
</organism>
<proteinExistence type="predicted"/>
<name>A0A448XDF1_9PLAT</name>
<sequence length="307" mass="34132">MFFDSSDDQICANSLALVNLQQGMTMQVVCGPSRLLDLGGFEDIPSPVSGDVVNYSVDKGAYLRRNEQSQPAKGSHEESFQVSASSISFPRRILLFQRSSLENHDIKTIFHSSNASKTSGRPLTIPTIYVVTAHQLSDSKGTLRMRPEEGDFSSLPGSCLALLQVIWRPHSILTYQRTTSSYASISKMACAPSCSQAEALLKRSSANVIKLDQALCKRVRMKLPISTKADNGVRLSEKTVGLFVMPTPSSSLNTTLLHRLIENQTDILEWPQAANFLRMYELLQSHKSQKKWLLPSGVWRLLVKILF</sequence>